<dbReference type="EMBL" id="PYJM01000005">
    <property type="protein sequence ID" value="PUA43562.1"/>
    <property type="molecule type" value="Genomic_DNA"/>
</dbReference>
<proteinExistence type="predicted"/>
<sequence length="166" mass="18724">MEVSRTRLILRRAAAFMLDQVLALAVYVLLSLSLHGVLALQPVRRLLDLAQQTGLEPYLHSMLFMLIWPLYFVAWEYFFKGRTPGKCALGLVVINAAGTPPTLIQVLIRSATRYLEAAFAFVPLMACVESSRCQRIGDMLARTYVIPHRDLQQIRSEMPAHPLSRA</sequence>
<dbReference type="RefSeq" id="WP_108545742.1">
    <property type="nucleotide sequence ID" value="NZ_PYJM01000005.1"/>
</dbReference>
<dbReference type="PANTHER" id="PTHR38480">
    <property type="entry name" value="SLR0254 PROTEIN"/>
    <property type="match status" value="1"/>
</dbReference>
<dbReference type="GO" id="GO:0016020">
    <property type="term" value="C:membrane"/>
    <property type="evidence" value="ECO:0007669"/>
    <property type="project" value="UniProtKB-SubCell"/>
</dbReference>
<gene>
    <name evidence="7" type="ORF">C5U62_23365</name>
</gene>
<evidence type="ECO:0000259" key="6">
    <source>
        <dbReference type="Pfam" id="PF06271"/>
    </source>
</evidence>
<evidence type="ECO:0000313" key="8">
    <source>
        <dbReference type="Proteomes" id="UP000244178"/>
    </source>
</evidence>
<evidence type="ECO:0000256" key="3">
    <source>
        <dbReference type="ARBA" id="ARBA00022989"/>
    </source>
</evidence>
<feature type="transmembrane region" description="Helical" evidence="5">
    <location>
        <begin position="58"/>
        <end position="79"/>
    </location>
</feature>
<evidence type="ECO:0000256" key="1">
    <source>
        <dbReference type="ARBA" id="ARBA00004141"/>
    </source>
</evidence>
<protein>
    <submittedName>
        <fullName evidence="7">RDD family protein</fullName>
    </submittedName>
</protein>
<feature type="transmembrane region" description="Helical" evidence="5">
    <location>
        <begin position="21"/>
        <end position="38"/>
    </location>
</feature>
<evidence type="ECO:0000256" key="4">
    <source>
        <dbReference type="ARBA" id="ARBA00023136"/>
    </source>
</evidence>
<keyword evidence="2 5" id="KW-0812">Transmembrane</keyword>
<dbReference type="AlphaFoldDB" id="A0A2T6GHC3"/>
<evidence type="ECO:0000256" key="5">
    <source>
        <dbReference type="SAM" id="Phobius"/>
    </source>
</evidence>
<comment type="caution">
    <text evidence="7">The sequence shown here is derived from an EMBL/GenBank/DDBJ whole genome shotgun (WGS) entry which is preliminary data.</text>
</comment>
<dbReference type="InterPro" id="IPR010432">
    <property type="entry name" value="RDD"/>
</dbReference>
<dbReference type="PANTHER" id="PTHR38480:SF1">
    <property type="entry name" value="SLR0254 PROTEIN"/>
    <property type="match status" value="1"/>
</dbReference>
<dbReference type="Proteomes" id="UP000244178">
    <property type="component" value="Unassembled WGS sequence"/>
</dbReference>
<keyword evidence="4 5" id="KW-0472">Membrane</keyword>
<keyword evidence="3 5" id="KW-1133">Transmembrane helix</keyword>
<comment type="subcellular location">
    <subcellularLocation>
        <location evidence="1">Membrane</location>
        <topology evidence="1">Multi-pass membrane protein</topology>
    </subcellularLocation>
</comment>
<name>A0A2T6GHC3_9PSED</name>
<reference evidence="7 8" key="1">
    <citation type="submission" date="2018-03" db="EMBL/GenBank/DDBJ databases">
        <title>Draft genome sequence of the plant growth promoting rhizobacterium Pseudomonas protegens strain BNJ-SS-45 isolated from wheat (Triticum aestivum) rhizosphere.</title>
        <authorList>
            <person name="Bajpai A."/>
            <person name="Shende K."/>
            <person name="Meena N."/>
            <person name="Upadhyayula S.R."/>
            <person name="Suravajhala P."/>
            <person name="Medicherla K.M."/>
            <person name="Johri B.N."/>
        </authorList>
    </citation>
    <scope>NUCLEOTIDE SEQUENCE [LARGE SCALE GENOMIC DNA]</scope>
    <source>
        <strain evidence="7 8">BNJ-SS-45</strain>
    </source>
</reference>
<organism evidence="7 8">
    <name type="scientific">Pseudomonas protegens</name>
    <dbReference type="NCBI Taxonomy" id="380021"/>
    <lineage>
        <taxon>Bacteria</taxon>
        <taxon>Pseudomonadati</taxon>
        <taxon>Pseudomonadota</taxon>
        <taxon>Gammaproteobacteria</taxon>
        <taxon>Pseudomonadales</taxon>
        <taxon>Pseudomonadaceae</taxon>
        <taxon>Pseudomonas</taxon>
    </lineage>
</organism>
<dbReference type="Pfam" id="PF06271">
    <property type="entry name" value="RDD"/>
    <property type="match status" value="1"/>
</dbReference>
<accession>A0A2T6GHC3</accession>
<evidence type="ECO:0000313" key="7">
    <source>
        <dbReference type="EMBL" id="PUA43562.1"/>
    </source>
</evidence>
<feature type="domain" description="RDD" evidence="6">
    <location>
        <begin position="9"/>
        <end position="141"/>
    </location>
</feature>
<evidence type="ECO:0000256" key="2">
    <source>
        <dbReference type="ARBA" id="ARBA00022692"/>
    </source>
</evidence>